<dbReference type="InterPro" id="IPR001647">
    <property type="entry name" value="HTH_TetR"/>
</dbReference>
<dbReference type="InterPro" id="IPR023772">
    <property type="entry name" value="DNA-bd_HTH_TetR-type_CS"/>
</dbReference>
<evidence type="ECO:0000259" key="5">
    <source>
        <dbReference type="PROSITE" id="PS50977"/>
    </source>
</evidence>
<keyword evidence="2" id="KW-0238">DNA-binding</keyword>
<dbReference type="Gene3D" id="1.10.357.10">
    <property type="entry name" value="Tetracycline Repressor, domain 2"/>
    <property type="match status" value="1"/>
</dbReference>
<dbReference type="SUPFAM" id="SSF46689">
    <property type="entry name" value="Homeodomain-like"/>
    <property type="match status" value="1"/>
</dbReference>
<evidence type="ECO:0000256" key="1">
    <source>
        <dbReference type="ARBA" id="ARBA00023015"/>
    </source>
</evidence>
<keyword evidence="3" id="KW-0804">Transcription</keyword>
<evidence type="ECO:0000256" key="4">
    <source>
        <dbReference type="SAM" id="MobiDB-lite"/>
    </source>
</evidence>
<protein>
    <submittedName>
        <fullName evidence="6">Unannotated protein</fullName>
    </submittedName>
</protein>
<name>A0A6J6ZG78_9ZZZZ</name>
<organism evidence="6">
    <name type="scientific">freshwater metagenome</name>
    <dbReference type="NCBI Taxonomy" id="449393"/>
    <lineage>
        <taxon>unclassified sequences</taxon>
        <taxon>metagenomes</taxon>
        <taxon>ecological metagenomes</taxon>
    </lineage>
</organism>
<sequence>MSITGNSAPTQGLDTEPHQRQMTSYRKTRSAIIDATKNCLAIHGLRATSMIEIADSAEVSRATLYNHFRDKESVMRGLLEFEVARLFQAPVSLANLSIEISTDPAVATLRRSDPALLAQMASSGDDPLWAQVRAGLTSLVGTTNRTELALRWLIGQLFAPLSPSQSQEQAASLLA</sequence>
<evidence type="ECO:0000313" key="6">
    <source>
        <dbReference type="EMBL" id="CAB4820632.1"/>
    </source>
</evidence>
<dbReference type="GO" id="GO:0003700">
    <property type="term" value="F:DNA-binding transcription factor activity"/>
    <property type="evidence" value="ECO:0007669"/>
    <property type="project" value="TreeGrafter"/>
</dbReference>
<feature type="region of interest" description="Disordered" evidence="4">
    <location>
        <begin position="1"/>
        <end position="24"/>
    </location>
</feature>
<reference evidence="6" key="1">
    <citation type="submission" date="2020-05" db="EMBL/GenBank/DDBJ databases">
        <authorList>
            <person name="Chiriac C."/>
            <person name="Salcher M."/>
            <person name="Ghai R."/>
            <person name="Kavagutti S V."/>
        </authorList>
    </citation>
    <scope>NUCLEOTIDE SEQUENCE</scope>
</reference>
<dbReference type="PRINTS" id="PR00455">
    <property type="entry name" value="HTHTETR"/>
</dbReference>
<dbReference type="AlphaFoldDB" id="A0A6J6ZG78"/>
<evidence type="ECO:0000256" key="2">
    <source>
        <dbReference type="ARBA" id="ARBA00023125"/>
    </source>
</evidence>
<dbReference type="EMBL" id="CAFABH010000002">
    <property type="protein sequence ID" value="CAB4820632.1"/>
    <property type="molecule type" value="Genomic_DNA"/>
</dbReference>
<dbReference type="PROSITE" id="PS01081">
    <property type="entry name" value="HTH_TETR_1"/>
    <property type="match status" value="1"/>
</dbReference>
<feature type="domain" description="HTH tetR-type" evidence="5">
    <location>
        <begin position="26"/>
        <end position="86"/>
    </location>
</feature>
<gene>
    <name evidence="6" type="ORF">UFOPK3174_00203</name>
</gene>
<feature type="compositionally biased region" description="Polar residues" evidence="4">
    <location>
        <begin position="1"/>
        <end position="13"/>
    </location>
</feature>
<dbReference type="GO" id="GO:0000976">
    <property type="term" value="F:transcription cis-regulatory region binding"/>
    <property type="evidence" value="ECO:0007669"/>
    <property type="project" value="TreeGrafter"/>
</dbReference>
<accession>A0A6J6ZG78</accession>
<dbReference type="PROSITE" id="PS50977">
    <property type="entry name" value="HTH_TETR_2"/>
    <property type="match status" value="1"/>
</dbReference>
<proteinExistence type="predicted"/>
<keyword evidence="1" id="KW-0805">Transcription regulation</keyword>
<dbReference type="PANTHER" id="PTHR30055">
    <property type="entry name" value="HTH-TYPE TRANSCRIPTIONAL REGULATOR RUTR"/>
    <property type="match status" value="1"/>
</dbReference>
<dbReference type="InterPro" id="IPR050109">
    <property type="entry name" value="HTH-type_TetR-like_transc_reg"/>
</dbReference>
<dbReference type="Pfam" id="PF00440">
    <property type="entry name" value="TetR_N"/>
    <property type="match status" value="1"/>
</dbReference>
<dbReference type="InterPro" id="IPR009057">
    <property type="entry name" value="Homeodomain-like_sf"/>
</dbReference>
<dbReference type="PANTHER" id="PTHR30055:SF234">
    <property type="entry name" value="HTH-TYPE TRANSCRIPTIONAL REGULATOR BETI"/>
    <property type="match status" value="1"/>
</dbReference>
<evidence type="ECO:0000256" key="3">
    <source>
        <dbReference type="ARBA" id="ARBA00023163"/>
    </source>
</evidence>